<organism evidence="1 2">
    <name type="scientific">Dermatophagoides pteronyssinus</name>
    <name type="common">European house dust mite</name>
    <dbReference type="NCBI Taxonomy" id="6956"/>
    <lineage>
        <taxon>Eukaryota</taxon>
        <taxon>Metazoa</taxon>
        <taxon>Ecdysozoa</taxon>
        <taxon>Arthropoda</taxon>
        <taxon>Chelicerata</taxon>
        <taxon>Arachnida</taxon>
        <taxon>Acari</taxon>
        <taxon>Acariformes</taxon>
        <taxon>Sarcoptiformes</taxon>
        <taxon>Astigmata</taxon>
        <taxon>Psoroptidia</taxon>
        <taxon>Analgoidea</taxon>
        <taxon>Pyroglyphidae</taxon>
        <taxon>Dermatophagoidinae</taxon>
        <taxon>Dermatophagoides</taxon>
    </lineage>
</organism>
<protein>
    <submittedName>
        <fullName evidence="1">Uncharacterized protein</fullName>
    </submittedName>
</protein>
<keyword evidence="2" id="KW-1185">Reference proteome</keyword>
<evidence type="ECO:0000313" key="1">
    <source>
        <dbReference type="EMBL" id="KAH9423032.1"/>
    </source>
</evidence>
<reference evidence="1 2" key="1">
    <citation type="journal article" date="2018" name="J. Allergy Clin. Immunol.">
        <title>High-quality assembly of Dermatophagoides pteronyssinus genome and transcriptome reveals a wide range of novel allergens.</title>
        <authorList>
            <person name="Liu X.Y."/>
            <person name="Yang K.Y."/>
            <person name="Wang M.Q."/>
            <person name="Kwok J.S."/>
            <person name="Zeng X."/>
            <person name="Yang Z."/>
            <person name="Xiao X.J."/>
            <person name="Lau C.P."/>
            <person name="Li Y."/>
            <person name="Huang Z.M."/>
            <person name="Ba J.G."/>
            <person name="Yim A.K."/>
            <person name="Ouyang C.Y."/>
            <person name="Ngai S.M."/>
            <person name="Chan T.F."/>
            <person name="Leung E.L."/>
            <person name="Liu L."/>
            <person name="Liu Z.G."/>
            <person name="Tsui S.K."/>
        </authorList>
    </citation>
    <scope>NUCLEOTIDE SEQUENCE [LARGE SCALE GENOMIC DNA]</scope>
    <source>
        <strain evidence="1">Derp</strain>
    </source>
</reference>
<proteinExistence type="predicted"/>
<reference evidence="1 2" key="2">
    <citation type="journal article" date="2022" name="Mol. Biol. Evol.">
        <title>Comparative Genomics Reveals Insights into the Divergent Evolution of Astigmatic Mites and Household Pest Adaptations.</title>
        <authorList>
            <person name="Xiong Q."/>
            <person name="Wan A.T."/>
            <person name="Liu X."/>
            <person name="Fung C.S."/>
            <person name="Xiao X."/>
            <person name="Malainual N."/>
            <person name="Hou J."/>
            <person name="Wang L."/>
            <person name="Wang M."/>
            <person name="Yang K.Y."/>
            <person name="Cui Y."/>
            <person name="Leung E.L."/>
            <person name="Nong W."/>
            <person name="Shin S.K."/>
            <person name="Au S.W."/>
            <person name="Jeong K.Y."/>
            <person name="Chew F.T."/>
            <person name="Hui J.H."/>
            <person name="Leung T.F."/>
            <person name="Tungtrongchitr A."/>
            <person name="Zhong N."/>
            <person name="Liu Z."/>
            <person name="Tsui S.K."/>
        </authorList>
    </citation>
    <scope>NUCLEOTIDE SEQUENCE [LARGE SCALE GENOMIC DNA]</scope>
    <source>
        <strain evidence="1">Derp</strain>
    </source>
</reference>
<evidence type="ECO:0000313" key="2">
    <source>
        <dbReference type="Proteomes" id="UP000887458"/>
    </source>
</evidence>
<comment type="caution">
    <text evidence="1">The sequence shown here is derived from an EMBL/GenBank/DDBJ whole genome shotgun (WGS) entry which is preliminary data.</text>
</comment>
<dbReference type="Proteomes" id="UP000887458">
    <property type="component" value="Unassembled WGS sequence"/>
</dbReference>
<name>A0ABQ8JKQ4_DERPT</name>
<accession>A0ABQ8JKQ4</accession>
<dbReference type="EMBL" id="NJHN03000034">
    <property type="protein sequence ID" value="KAH9423032.1"/>
    <property type="molecule type" value="Genomic_DNA"/>
</dbReference>
<gene>
    <name evidence="1" type="ORF">DERP_007624</name>
</gene>
<sequence>MDNNEKLNASYFNRFYLLNDDCHDNVTMISDQKMNCMHAHLRKSKLGKIIIRGNYLRFGICYNRFLIDCIAIDRAK</sequence>